<keyword evidence="5" id="KW-0808">Transferase</keyword>
<evidence type="ECO:0000313" key="16">
    <source>
        <dbReference type="Proteomes" id="UP001500221"/>
    </source>
</evidence>
<comment type="subcellular location">
    <subcellularLocation>
        <location evidence="2">Cell membrane</location>
    </subcellularLocation>
</comment>
<evidence type="ECO:0000256" key="9">
    <source>
        <dbReference type="SAM" id="MobiDB-lite"/>
    </source>
</evidence>
<keyword evidence="4 8" id="KW-0597">Phosphoprotein</keyword>
<evidence type="ECO:0000259" key="14">
    <source>
        <dbReference type="PROSITE" id="PS50894"/>
    </source>
</evidence>
<dbReference type="SMART" id="SM00086">
    <property type="entry name" value="PAC"/>
    <property type="match status" value="2"/>
</dbReference>
<dbReference type="SMART" id="SM00387">
    <property type="entry name" value="HATPase_c"/>
    <property type="match status" value="1"/>
</dbReference>
<feature type="domain" description="PAC" evidence="13">
    <location>
        <begin position="207"/>
        <end position="259"/>
    </location>
</feature>
<feature type="domain" description="PAC" evidence="13">
    <location>
        <begin position="79"/>
        <end position="131"/>
    </location>
</feature>
<dbReference type="RefSeq" id="WP_345457574.1">
    <property type="nucleotide sequence ID" value="NZ_BAABKG010000002.1"/>
</dbReference>
<feature type="modified residue" description="Phosphohistidine" evidence="7">
    <location>
        <position position="1047"/>
    </location>
</feature>
<dbReference type="SMART" id="SM00091">
    <property type="entry name" value="PAS"/>
    <property type="match status" value="2"/>
</dbReference>
<evidence type="ECO:0000256" key="4">
    <source>
        <dbReference type="ARBA" id="ARBA00022553"/>
    </source>
</evidence>
<dbReference type="EC" id="2.7.13.3" evidence="3"/>
<dbReference type="InterPro" id="IPR036641">
    <property type="entry name" value="HPT_dom_sf"/>
</dbReference>
<keyword evidence="6" id="KW-0902">Two-component regulatory system</keyword>
<keyword evidence="5" id="KW-0418">Kinase</keyword>
<proteinExistence type="predicted"/>
<dbReference type="InterPro" id="IPR000700">
    <property type="entry name" value="PAS-assoc_C"/>
</dbReference>
<dbReference type="Gene3D" id="1.20.120.160">
    <property type="entry name" value="HPT domain"/>
    <property type="match status" value="1"/>
</dbReference>
<dbReference type="SMART" id="SM00448">
    <property type="entry name" value="REC"/>
    <property type="match status" value="2"/>
</dbReference>
<dbReference type="Pfam" id="PF01627">
    <property type="entry name" value="Hpt"/>
    <property type="match status" value="1"/>
</dbReference>
<dbReference type="CDD" id="cd17546">
    <property type="entry name" value="REC_hyHK_CKI1_RcsC-like"/>
    <property type="match status" value="1"/>
</dbReference>
<dbReference type="InterPro" id="IPR001789">
    <property type="entry name" value="Sig_transdc_resp-reg_receiver"/>
</dbReference>
<feature type="modified residue" description="4-aspartylphosphate" evidence="8">
    <location>
        <position position="883"/>
    </location>
</feature>
<dbReference type="InterPro" id="IPR013655">
    <property type="entry name" value="PAS_fold_3"/>
</dbReference>
<dbReference type="CDD" id="cd00088">
    <property type="entry name" value="HPT"/>
    <property type="match status" value="1"/>
</dbReference>
<dbReference type="Pfam" id="PF00512">
    <property type="entry name" value="HisKA"/>
    <property type="match status" value="1"/>
</dbReference>
<protein>
    <recommendedName>
        <fullName evidence="3">histidine kinase</fullName>
        <ecNumber evidence="3">2.7.13.3</ecNumber>
    </recommendedName>
</protein>
<dbReference type="SUPFAM" id="SSF55785">
    <property type="entry name" value="PYP-like sensor domain (PAS domain)"/>
    <property type="match status" value="2"/>
</dbReference>
<dbReference type="Pfam" id="PF02518">
    <property type="entry name" value="HATPase_c"/>
    <property type="match status" value="1"/>
</dbReference>
<dbReference type="InterPro" id="IPR000014">
    <property type="entry name" value="PAS"/>
</dbReference>
<dbReference type="EMBL" id="BAABKG010000002">
    <property type="protein sequence ID" value="GAA5147245.1"/>
    <property type="molecule type" value="Genomic_DNA"/>
</dbReference>
<feature type="region of interest" description="Disordered" evidence="9">
    <location>
        <begin position="954"/>
        <end position="990"/>
    </location>
</feature>
<gene>
    <name evidence="15" type="ORF">GCM10023340_19360</name>
</gene>
<dbReference type="PANTHER" id="PTHR45339:SF5">
    <property type="entry name" value="HISTIDINE KINASE"/>
    <property type="match status" value="1"/>
</dbReference>
<evidence type="ECO:0000256" key="8">
    <source>
        <dbReference type="PROSITE-ProRule" id="PRU00169"/>
    </source>
</evidence>
<dbReference type="CDD" id="cd00082">
    <property type="entry name" value="HisKA"/>
    <property type="match status" value="1"/>
</dbReference>
<feature type="domain" description="Histidine kinase" evidence="10">
    <location>
        <begin position="426"/>
        <end position="650"/>
    </location>
</feature>
<evidence type="ECO:0000256" key="2">
    <source>
        <dbReference type="ARBA" id="ARBA00004236"/>
    </source>
</evidence>
<dbReference type="PROSITE" id="PS50894">
    <property type="entry name" value="HPT"/>
    <property type="match status" value="1"/>
</dbReference>
<dbReference type="PRINTS" id="PR00344">
    <property type="entry name" value="BCTRLSENSOR"/>
</dbReference>
<dbReference type="Gene3D" id="1.10.287.130">
    <property type="match status" value="1"/>
</dbReference>
<feature type="domain" description="HPt" evidence="14">
    <location>
        <begin position="1008"/>
        <end position="1106"/>
    </location>
</feature>
<feature type="domain" description="Response regulatory" evidence="11">
    <location>
        <begin position="833"/>
        <end position="951"/>
    </location>
</feature>
<dbReference type="InterPro" id="IPR035965">
    <property type="entry name" value="PAS-like_dom_sf"/>
</dbReference>
<dbReference type="SUPFAM" id="SSF47384">
    <property type="entry name" value="Homodimeric domain of signal transducing histidine kinase"/>
    <property type="match status" value="1"/>
</dbReference>
<evidence type="ECO:0000259" key="13">
    <source>
        <dbReference type="PROSITE" id="PS50113"/>
    </source>
</evidence>
<comment type="catalytic activity">
    <reaction evidence="1">
        <text>ATP + protein L-histidine = ADP + protein N-phospho-L-histidine.</text>
        <dbReference type="EC" id="2.7.13.3"/>
    </reaction>
</comment>
<name>A0ABP9PIR1_9ACTN</name>
<dbReference type="Pfam" id="PF00072">
    <property type="entry name" value="Response_reg"/>
    <property type="match status" value="2"/>
</dbReference>
<evidence type="ECO:0000313" key="15">
    <source>
        <dbReference type="EMBL" id="GAA5147245.1"/>
    </source>
</evidence>
<dbReference type="CDD" id="cd16922">
    <property type="entry name" value="HATPase_EvgS-ArcB-TorS-like"/>
    <property type="match status" value="1"/>
</dbReference>
<dbReference type="Gene3D" id="3.40.50.2300">
    <property type="match status" value="2"/>
</dbReference>
<dbReference type="PROSITE" id="PS50110">
    <property type="entry name" value="RESPONSE_REGULATORY"/>
    <property type="match status" value="2"/>
</dbReference>
<dbReference type="SMART" id="SM00388">
    <property type="entry name" value="HisKA"/>
    <property type="match status" value="1"/>
</dbReference>
<evidence type="ECO:0000259" key="10">
    <source>
        <dbReference type="PROSITE" id="PS50109"/>
    </source>
</evidence>
<evidence type="ECO:0000259" key="12">
    <source>
        <dbReference type="PROSITE" id="PS50112"/>
    </source>
</evidence>
<dbReference type="Pfam" id="PF08448">
    <property type="entry name" value="PAS_4"/>
    <property type="match status" value="1"/>
</dbReference>
<dbReference type="InterPro" id="IPR003661">
    <property type="entry name" value="HisK_dim/P_dom"/>
</dbReference>
<dbReference type="SUPFAM" id="SSF47226">
    <property type="entry name" value="Histidine-containing phosphotransfer domain, HPT domain"/>
    <property type="match status" value="1"/>
</dbReference>
<sequence>MTVHDPALARAVFEATTDALWLVGFDGETLLANQALADLLDRPFAGIERLSGFEMHDEQGRLDFAVHLEQMREGHTGAVNEETLVVRADGSTVWTLVSWSPVAGPDGTTLGYLHRFTEYTERRRLLDELQDREQQLAAAASLARLGTWRWDVAPDRVWWSAELYDLFGVEPGRFPGTWTATFDLLHPDDREAVRAVILTALRHQDEFTWESRFVNPVHGLRWVRGYGRVERDDEGVAVEVTGICQDITDLRTAGEAASAATERLQLLQRTAGAANRSSTLADALVRSAELVDELTQWQPVGVFARAERGGPLQAYTMPDPVRGVPEPDRERAEECWASREVEVASVASAPDRCLVSLPVRRGRGVACVVQLLLDVPEPDGQTWSVLTQMSDQLSRVAERERSNALLSEARDEAMAASAHKSEFLATMSHEIRTPMNGVIGLTDLLLRTRLDDQQRRLAEGLRGAGLTLLALINDVLDLSKIESGKLDLEVTEFDVRAVLEETATILTGPAHEKGLELVVGCEPAVPRAVLGDPVRLGQVLTNLGSNAVKFTEGGEVVIDVALDPAASREAGRVALRVEVRDTGIGIPEHALEGLFDAFTQADRSTTREHGGTGLGLAISRRLVEHMGGEIGVRSSPGSGSVFWFTTTLAELDDDHPAAGAPGVAGVAGVAGARGADAAGRTRRRRVLVVDDNPTAAAFLARQLEVWQHEPVVAVSPVEGLRELVAAAERGTPYDLALVDLDMPGVDGLELGRQVRREPRLAGIDLLLVAGDGAGAAELGAAGFRAQVGKPVRPSELYDLLLEASPPTADPPAPAVVAAGTRRRPAAPEPLGLRVLVVEDNAVNRMVATGLLENLGCEVDTVTNGAEAVTALPPGHRVDVVLMDCRMPLLDGFAATRAIRAGEPDGVRVPIIAMTASALPGERDRCLEAGMDDFLTKPVDPAQLAQALARVPAAAGSGDAAAEPTPEPVGPGRHLDGGPAAVPGAGGAPASEVLDPERVAMLSELVKDGVSFFERTRTSFLSRADGSLARLSVALADGDVERLVADAHQLKGSALNLGLTRVGHLAGDLEHLGRDGLDGPDDESQADALLDALRVAMAQGVAALMAAGGAAEA</sequence>
<dbReference type="Proteomes" id="UP001500221">
    <property type="component" value="Unassembled WGS sequence"/>
</dbReference>
<evidence type="ECO:0000256" key="1">
    <source>
        <dbReference type="ARBA" id="ARBA00000085"/>
    </source>
</evidence>
<dbReference type="PROSITE" id="PS50112">
    <property type="entry name" value="PAS"/>
    <property type="match status" value="1"/>
</dbReference>
<dbReference type="CDD" id="cd00156">
    <property type="entry name" value="REC"/>
    <property type="match status" value="1"/>
</dbReference>
<evidence type="ECO:0000256" key="3">
    <source>
        <dbReference type="ARBA" id="ARBA00012438"/>
    </source>
</evidence>
<dbReference type="InterPro" id="IPR008207">
    <property type="entry name" value="Sig_transdc_His_kin_Hpt_dom"/>
</dbReference>
<dbReference type="PROSITE" id="PS50113">
    <property type="entry name" value="PAC"/>
    <property type="match status" value="2"/>
</dbReference>
<feature type="modified residue" description="4-aspartylphosphate" evidence="8">
    <location>
        <position position="739"/>
    </location>
</feature>
<dbReference type="PANTHER" id="PTHR45339">
    <property type="entry name" value="HYBRID SIGNAL TRANSDUCTION HISTIDINE KINASE J"/>
    <property type="match status" value="1"/>
</dbReference>
<accession>A0ABP9PIR1</accession>
<keyword evidence="16" id="KW-1185">Reference proteome</keyword>
<dbReference type="NCBIfam" id="TIGR00229">
    <property type="entry name" value="sensory_box"/>
    <property type="match status" value="1"/>
</dbReference>
<evidence type="ECO:0000256" key="5">
    <source>
        <dbReference type="ARBA" id="ARBA00022777"/>
    </source>
</evidence>
<dbReference type="Pfam" id="PF08447">
    <property type="entry name" value="PAS_3"/>
    <property type="match status" value="1"/>
</dbReference>
<dbReference type="InterPro" id="IPR004358">
    <property type="entry name" value="Sig_transdc_His_kin-like_C"/>
</dbReference>
<dbReference type="SUPFAM" id="SSF55874">
    <property type="entry name" value="ATPase domain of HSP90 chaperone/DNA topoisomerase II/histidine kinase"/>
    <property type="match status" value="1"/>
</dbReference>
<dbReference type="Gene3D" id="3.30.450.20">
    <property type="entry name" value="PAS domain"/>
    <property type="match status" value="2"/>
</dbReference>
<feature type="domain" description="Response regulatory" evidence="11">
    <location>
        <begin position="685"/>
        <end position="804"/>
    </location>
</feature>
<evidence type="ECO:0000256" key="7">
    <source>
        <dbReference type="PROSITE-ProRule" id="PRU00110"/>
    </source>
</evidence>
<evidence type="ECO:0000256" key="6">
    <source>
        <dbReference type="ARBA" id="ARBA00023012"/>
    </source>
</evidence>
<dbReference type="InterPro" id="IPR001610">
    <property type="entry name" value="PAC"/>
</dbReference>
<evidence type="ECO:0000259" key="11">
    <source>
        <dbReference type="PROSITE" id="PS50110"/>
    </source>
</evidence>
<dbReference type="CDD" id="cd00130">
    <property type="entry name" value="PAS"/>
    <property type="match status" value="2"/>
</dbReference>
<feature type="domain" description="PAS" evidence="12">
    <location>
        <begin position="132"/>
        <end position="204"/>
    </location>
</feature>
<organism evidence="15 16">
    <name type="scientific">Nocardioides marinquilinus</name>
    <dbReference type="NCBI Taxonomy" id="1210400"/>
    <lineage>
        <taxon>Bacteria</taxon>
        <taxon>Bacillati</taxon>
        <taxon>Actinomycetota</taxon>
        <taxon>Actinomycetes</taxon>
        <taxon>Propionibacteriales</taxon>
        <taxon>Nocardioidaceae</taxon>
        <taxon>Nocardioides</taxon>
    </lineage>
</organism>
<dbReference type="Gene3D" id="2.10.70.100">
    <property type="match status" value="1"/>
</dbReference>
<dbReference type="Gene3D" id="3.30.565.10">
    <property type="entry name" value="Histidine kinase-like ATPase, C-terminal domain"/>
    <property type="match status" value="1"/>
</dbReference>
<comment type="caution">
    <text evidence="15">The sequence shown here is derived from an EMBL/GenBank/DDBJ whole genome shotgun (WGS) entry which is preliminary data.</text>
</comment>
<dbReference type="InterPro" id="IPR036097">
    <property type="entry name" value="HisK_dim/P_sf"/>
</dbReference>
<dbReference type="InterPro" id="IPR011006">
    <property type="entry name" value="CheY-like_superfamily"/>
</dbReference>
<reference evidence="16" key="1">
    <citation type="journal article" date="2019" name="Int. J. Syst. Evol. Microbiol.">
        <title>The Global Catalogue of Microorganisms (GCM) 10K type strain sequencing project: providing services to taxonomists for standard genome sequencing and annotation.</title>
        <authorList>
            <consortium name="The Broad Institute Genomics Platform"/>
            <consortium name="The Broad Institute Genome Sequencing Center for Infectious Disease"/>
            <person name="Wu L."/>
            <person name="Ma J."/>
        </authorList>
    </citation>
    <scope>NUCLEOTIDE SEQUENCE [LARGE SCALE GENOMIC DNA]</scope>
    <source>
        <strain evidence="16">JCM 18459</strain>
    </source>
</reference>
<dbReference type="SUPFAM" id="SSF52172">
    <property type="entry name" value="CheY-like"/>
    <property type="match status" value="2"/>
</dbReference>
<dbReference type="InterPro" id="IPR005467">
    <property type="entry name" value="His_kinase_dom"/>
</dbReference>
<dbReference type="PROSITE" id="PS50109">
    <property type="entry name" value="HIS_KIN"/>
    <property type="match status" value="1"/>
</dbReference>
<dbReference type="InterPro" id="IPR036890">
    <property type="entry name" value="HATPase_C_sf"/>
</dbReference>
<dbReference type="InterPro" id="IPR003594">
    <property type="entry name" value="HATPase_dom"/>
</dbReference>
<dbReference type="InterPro" id="IPR013656">
    <property type="entry name" value="PAS_4"/>
</dbReference>